<feature type="compositionally biased region" description="Polar residues" evidence="1">
    <location>
        <begin position="191"/>
        <end position="201"/>
    </location>
</feature>
<keyword evidence="3" id="KW-1185">Reference proteome</keyword>
<reference evidence="2" key="1">
    <citation type="submission" date="2016-03" db="EMBL/GenBank/DDBJ databases">
        <title>Mechanisms controlling the formation of the plant cell surface in tip-growing cells are functionally conserved among land plants.</title>
        <authorList>
            <person name="Honkanen S."/>
            <person name="Jones V.A."/>
            <person name="Morieri G."/>
            <person name="Champion C."/>
            <person name="Hetherington A.J."/>
            <person name="Kelly S."/>
            <person name="Saint-Marcoux D."/>
            <person name="Proust H."/>
            <person name="Prescott H."/>
            <person name="Dolan L."/>
        </authorList>
    </citation>
    <scope>NUCLEOTIDE SEQUENCE [LARGE SCALE GENOMIC DNA]</scope>
    <source>
        <tissue evidence="2">Whole gametophyte</tissue>
    </source>
</reference>
<gene>
    <name evidence="2" type="ORF">AXG93_773s1710</name>
</gene>
<evidence type="ECO:0000313" key="2">
    <source>
        <dbReference type="EMBL" id="OAE29931.1"/>
    </source>
</evidence>
<dbReference type="EMBL" id="LVLJ01001380">
    <property type="protein sequence ID" value="OAE29931.1"/>
    <property type="molecule type" value="Genomic_DNA"/>
</dbReference>
<dbReference type="InterPro" id="IPR011990">
    <property type="entry name" value="TPR-like_helical_dom_sf"/>
</dbReference>
<feature type="compositionally biased region" description="Basic and acidic residues" evidence="1">
    <location>
        <begin position="202"/>
        <end position="214"/>
    </location>
</feature>
<organism evidence="2 3">
    <name type="scientific">Marchantia polymorpha subsp. ruderalis</name>
    <dbReference type="NCBI Taxonomy" id="1480154"/>
    <lineage>
        <taxon>Eukaryota</taxon>
        <taxon>Viridiplantae</taxon>
        <taxon>Streptophyta</taxon>
        <taxon>Embryophyta</taxon>
        <taxon>Marchantiophyta</taxon>
        <taxon>Marchantiopsida</taxon>
        <taxon>Marchantiidae</taxon>
        <taxon>Marchantiales</taxon>
        <taxon>Marchantiaceae</taxon>
        <taxon>Marchantia</taxon>
    </lineage>
</organism>
<name>A0A176WBC5_MARPO</name>
<feature type="compositionally biased region" description="Polar residues" evidence="1">
    <location>
        <begin position="288"/>
        <end position="298"/>
    </location>
</feature>
<dbReference type="AlphaFoldDB" id="A0A176WBC5"/>
<protein>
    <submittedName>
        <fullName evidence="2">Uncharacterized protein</fullName>
    </submittedName>
</protein>
<proteinExistence type="predicted"/>
<evidence type="ECO:0000256" key="1">
    <source>
        <dbReference type="SAM" id="MobiDB-lite"/>
    </source>
</evidence>
<feature type="region of interest" description="Disordered" evidence="1">
    <location>
        <begin position="276"/>
        <end position="298"/>
    </location>
</feature>
<dbReference type="Gene3D" id="1.25.40.10">
    <property type="entry name" value="Tetratricopeptide repeat domain"/>
    <property type="match status" value="1"/>
</dbReference>
<sequence length="744" mass="80930">MSRTIDTACFVQPLLPCVRARATNVFPVDLSRAKDEDIAGTAHQNSPLETCGSCIGPSLQSSRPWRNVYSAFANVGPEDSSQSTDGHSDGIRFNVLQEAKEAADLIQGKTEELRQAIVTADYEVKPTPYTPVEGVEAVQFYVTCAMLVVAFWVGNYWVPNLIFKDTVFRDEEVVDEFTVPLEDTLEDSRQVVDSQQRLQSKSTEDFNSSKKETLESQTPAVEKVVVGFGKGRSMSQLCSSSHAFKEEINSIAFFVSSIVLKIGAALVSLKAMGRSTATGSKGKRSSCRNEPSAVTASGSSAKSILAEARRLGQQASRKPEGVLRSPVLKSCVELFRRGITLPLSPPEYEEALFDLAEVLLQLCSSLQAGVGQITGSPLEGKTKKGQAVGLQCQNLAEAAEMCRESAEAFESVCTLKGQLEQEALVNSGVALSDWSELALELPESNGGGLTLAKDILLRAFERYSAALLSTPVDVELLVNYADCCVRRAELEVDHPSSDVQWNAIKELYELGLGAYASACANADARIGDDLAGLLHNWGSGLFSFAERSPDLEEALNFVKSGQEKFFTAIKFGSTDANIRNGLGECLTSFVDKLQGKGDFLQRGLDLLQAACNDGYGAVLKIDSSNIAALLGLGEAYLSAGKILIGQGLFPRARESLSESVRNFERAFELMKQDAEKSTKFKYEELCDSLYNFACAAALLEFESKAVEIVEHLLAIDAVCIEDVMKDFDLRNLHQYFLSKYAKKL</sequence>
<evidence type="ECO:0000313" key="3">
    <source>
        <dbReference type="Proteomes" id="UP000077202"/>
    </source>
</evidence>
<dbReference type="Proteomes" id="UP000077202">
    <property type="component" value="Unassembled WGS sequence"/>
</dbReference>
<comment type="caution">
    <text evidence="2">The sequence shown here is derived from an EMBL/GenBank/DDBJ whole genome shotgun (WGS) entry which is preliminary data.</text>
</comment>
<accession>A0A176WBC5</accession>
<feature type="region of interest" description="Disordered" evidence="1">
    <location>
        <begin position="190"/>
        <end position="215"/>
    </location>
</feature>